<dbReference type="InterPro" id="IPR041698">
    <property type="entry name" value="Methyltransf_25"/>
</dbReference>
<evidence type="ECO:0000313" key="2">
    <source>
        <dbReference type="EMBL" id="PMD21060.1"/>
    </source>
</evidence>
<dbReference type="PANTHER" id="PTHR43591">
    <property type="entry name" value="METHYLTRANSFERASE"/>
    <property type="match status" value="1"/>
</dbReference>
<evidence type="ECO:0000313" key="3">
    <source>
        <dbReference type="Proteomes" id="UP000235672"/>
    </source>
</evidence>
<proteinExistence type="predicted"/>
<dbReference type="AlphaFoldDB" id="A0A2J6Q453"/>
<dbReference type="OrthoDB" id="2013972at2759"/>
<accession>A0A2J6Q453</accession>
<evidence type="ECO:0000259" key="1">
    <source>
        <dbReference type="Pfam" id="PF13649"/>
    </source>
</evidence>
<dbReference type="GO" id="GO:0032259">
    <property type="term" value="P:methylation"/>
    <property type="evidence" value="ECO:0007669"/>
    <property type="project" value="UniProtKB-KW"/>
</dbReference>
<dbReference type="GO" id="GO:0008168">
    <property type="term" value="F:methyltransferase activity"/>
    <property type="evidence" value="ECO:0007669"/>
    <property type="project" value="UniProtKB-KW"/>
</dbReference>
<dbReference type="InterPro" id="IPR029063">
    <property type="entry name" value="SAM-dependent_MTases_sf"/>
</dbReference>
<reference evidence="2 3" key="1">
    <citation type="submission" date="2016-05" db="EMBL/GenBank/DDBJ databases">
        <title>A degradative enzymes factory behind the ericoid mycorrhizal symbiosis.</title>
        <authorList>
            <consortium name="DOE Joint Genome Institute"/>
            <person name="Martino E."/>
            <person name="Morin E."/>
            <person name="Grelet G."/>
            <person name="Kuo A."/>
            <person name="Kohler A."/>
            <person name="Daghino S."/>
            <person name="Barry K."/>
            <person name="Choi C."/>
            <person name="Cichocki N."/>
            <person name="Clum A."/>
            <person name="Copeland A."/>
            <person name="Hainaut M."/>
            <person name="Haridas S."/>
            <person name="Labutti K."/>
            <person name="Lindquist E."/>
            <person name="Lipzen A."/>
            <person name="Khouja H.-R."/>
            <person name="Murat C."/>
            <person name="Ohm R."/>
            <person name="Olson A."/>
            <person name="Spatafora J."/>
            <person name="Veneault-Fourrey C."/>
            <person name="Henrissat B."/>
            <person name="Grigoriev I."/>
            <person name="Martin F."/>
            <person name="Perotto S."/>
        </authorList>
    </citation>
    <scope>NUCLEOTIDE SEQUENCE [LARGE SCALE GENOMIC DNA]</scope>
    <source>
        <strain evidence="2 3">UAMH 7357</strain>
    </source>
</reference>
<keyword evidence="3" id="KW-1185">Reference proteome</keyword>
<dbReference type="CDD" id="cd02440">
    <property type="entry name" value="AdoMet_MTases"/>
    <property type="match status" value="1"/>
</dbReference>
<dbReference type="Proteomes" id="UP000235672">
    <property type="component" value="Unassembled WGS sequence"/>
</dbReference>
<keyword evidence="2" id="KW-0489">Methyltransferase</keyword>
<dbReference type="PANTHER" id="PTHR43591:SF24">
    <property type="entry name" value="2-METHOXY-6-POLYPRENYL-1,4-BENZOQUINOL METHYLASE, MITOCHONDRIAL"/>
    <property type="match status" value="1"/>
</dbReference>
<sequence>MPSSTTATTYSPHYERMSGNCTRLLAAQMISNINPPITGSSYILDNACGPGTVSEQIKLLFPDAKILATDLAPGMIEEVQHAIKTNGWSEMKTEILDICDLATLKDETFTHVITNLGMPIPGNINSSSKIVSEMYRVLKRGGIAVMSTWADRVWLTAFYNAARAVRPNETPDSFMVLPPNILRASWLIQQLEEGGFGNNVEVKPCVTHTIAANLDEMTENMMLARGMFFSKFTSEEIEKFKPILKEELQKLRTFEKFEGGVRIGMKAWIGVGRKLGDEDEVPV</sequence>
<name>A0A2J6Q453_9HELO</name>
<dbReference type="SUPFAM" id="SSF53335">
    <property type="entry name" value="S-adenosyl-L-methionine-dependent methyltransferases"/>
    <property type="match status" value="1"/>
</dbReference>
<gene>
    <name evidence="2" type="ORF">NA56DRAFT_689135</name>
</gene>
<organism evidence="2 3">
    <name type="scientific">Hyaloscypha hepaticicola</name>
    <dbReference type="NCBI Taxonomy" id="2082293"/>
    <lineage>
        <taxon>Eukaryota</taxon>
        <taxon>Fungi</taxon>
        <taxon>Dikarya</taxon>
        <taxon>Ascomycota</taxon>
        <taxon>Pezizomycotina</taxon>
        <taxon>Leotiomycetes</taxon>
        <taxon>Helotiales</taxon>
        <taxon>Hyaloscyphaceae</taxon>
        <taxon>Hyaloscypha</taxon>
    </lineage>
</organism>
<keyword evidence="2" id="KW-0808">Transferase</keyword>
<feature type="domain" description="Methyltransferase" evidence="1">
    <location>
        <begin position="43"/>
        <end position="142"/>
    </location>
</feature>
<dbReference type="STRING" id="1745343.A0A2J6Q453"/>
<dbReference type="Pfam" id="PF13649">
    <property type="entry name" value="Methyltransf_25"/>
    <property type="match status" value="1"/>
</dbReference>
<dbReference type="Gene3D" id="3.40.50.150">
    <property type="entry name" value="Vaccinia Virus protein VP39"/>
    <property type="match status" value="1"/>
</dbReference>
<protein>
    <submittedName>
        <fullName evidence="2">S-adenosyl-L-methionine-dependent methyltransferase</fullName>
    </submittedName>
</protein>
<dbReference type="EMBL" id="KZ613482">
    <property type="protein sequence ID" value="PMD21060.1"/>
    <property type="molecule type" value="Genomic_DNA"/>
</dbReference>